<sequence>MMLLSLITRLMLNCVVIIIIAGIIPLIKKLLKNHLTWKAQYRIWYLLLFVLIFPFLPSSMISAGHGLGLFGRLGDGISPVKAAASASCYGADVSGFIEDFSISVSRRAVLHFPSVLPYICGLGIGVMSVLNIISSFRIRQITRASLPLQNRQIRQLFDSCRHELGIKKNIPVYSSAYLNSPIAAGFIKPVIIIPIHMLSEFTEKEIRYIFLHELSHIKHGDLFINRLIALAQILYWYHPAVWLGLKEMRKDQEVACDLSVLSRLEENSYLDYGRTLIRFAENMSRRLSPAVQIAGSEKEIHRRILCIAAYRKESGWVRWKSRFILVIAAFLLFAFMPVTSAAASGGASYPFHPEHINQLDLDSYFHGYEGSFVLYEVNSNQYHIYNQEGAVTRISPDSTYKIYSALCALEHGVITPGSSYIKWDKTPYPFDAWNEDQTLDTAMNHSVNWYFKALDEKNGMSALKDCMMRLEYGNQDLSGGLGSYWLESSLKISPAEQVELLARLSQGTLPFKPDHIKAVQDSIYLSSSQGVSLYGKTGTGTINRQSINGWFIGFAKSCNETYVFSTNIHNGSFADGRTAAAITLDILNDRNIYKQ</sequence>
<dbReference type="CDD" id="cd07341">
    <property type="entry name" value="M56_BlaR1_MecR1_like"/>
    <property type="match status" value="1"/>
</dbReference>
<feature type="transmembrane region" description="Helical" evidence="2">
    <location>
        <begin position="115"/>
        <end position="133"/>
    </location>
</feature>
<dbReference type="Proteomes" id="UP000260680">
    <property type="component" value="Unassembled WGS sequence"/>
</dbReference>
<protein>
    <submittedName>
        <fullName evidence="5">BlaR1 family beta-lactam sensor/signal transducer</fullName>
    </submittedName>
</protein>
<evidence type="ECO:0000259" key="4">
    <source>
        <dbReference type="Pfam" id="PF05569"/>
    </source>
</evidence>
<evidence type="ECO:0000313" key="5">
    <source>
        <dbReference type="EMBL" id="RFZ79342.1"/>
    </source>
</evidence>
<dbReference type="Gene3D" id="3.30.2010.10">
    <property type="entry name" value="Metalloproteases ('zincins'), catalytic domain"/>
    <property type="match status" value="1"/>
</dbReference>
<dbReference type="PANTHER" id="PTHR34978:SF3">
    <property type="entry name" value="SLR0241 PROTEIN"/>
    <property type="match status" value="1"/>
</dbReference>
<evidence type="ECO:0000256" key="2">
    <source>
        <dbReference type="SAM" id="Phobius"/>
    </source>
</evidence>
<gene>
    <name evidence="5" type="primary">blaR1</name>
    <name evidence="5" type="ORF">DS742_08955</name>
</gene>
<dbReference type="Pfam" id="PF05569">
    <property type="entry name" value="Peptidase_M56"/>
    <property type="match status" value="1"/>
</dbReference>
<dbReference type="NCBIfam" id="NF000326">
    <property type="entry name" value="blaR1_generic"/>
    <property type="match status" value="1"/>
</dbReference>
<dbReference type="Gene3D" id="3.40.710.10">
    <property type="entry name" value="DD-peptidase/beta-lactamase superfamily"/>
    <property type="match status" value="1"/>
</dbReference>
<evidence type="ECO:0000313" key="6">
    <source>
        <dbReference type="Proteomes" id="UP000260680"/>
    </source>
</evidence>
<evidence type="ECO:0000256" key="1">
    <source>
        <dbReference type="ARBA" id="ARBA00011075"/>
    </source>
</evidence>
<reference evidence="5 6" key="1">
    <citation type="submission" date="2018-07" db="EMBL/GenBank/DDBJ databases">
        <title>New species, Clostridium PI-S10-A1B.</title>
        <authorList>
            <person name="Krishna G."/>
            <person name="Summeta K."/>
            <person name="Shikha S."/>
            <person name="Prabhu P.B."/>
            <person name="Suresh K."/>
        </authorList>
    </citation>
    <scope>NUCLEOTIDE SEQUENCE [LARGE SCALE GENOMIC DNA]</scope>
    <source>
        <strain evidence="5 6">PI-S10-A1B</strain>
    </source>
</reference>
<dbReference type="OrthoDB" id="9762883at2"/>
<dbReference type="PANTHER" id="PTHR34978">
    <property type="entry name" value="POSSIBLE SENSOR-TRANSDUCER PROTEIN BLAR"/>
    <property type="match status" value="1"/>
</dbReference>
<dbReference type="InterPro" id="IPR012338">
    <property type="entry name" value="Beta-lactam/transpept-like"/>
</dbReference>
<feature type="transmembrane region" description="Helical" evidence="2">
    <location>
        <begin position="323"/>
        <end position="343"/>
    </location>
</feature>
<accession>A0A3E2NEA4</accession>
<keyword evidence="2" id="KW-0472">Membrane</keyword>
<evidence type="ECO:0000259" key="3">
    <source>
        <dbReference type="Pfam" id="PF00905"/>
    </source>
</evidence>
<keyword evidence="2" id="KW-1133">Transmembrane helix</keyword>
<dbReference type="InterPro" id="IPR008756">
    <property type="entry name" value="Peptidase_M56"/>
</dbReference>
<feature type="transmembrane region" description="Helical" evidence="2">
    <location>
        <begin position="6"/>
        <end position="31"/>
    </location>
</feature>
<comment type="similarity">
    <text evidence="1">Belongs to the peptidase M56 family.</text>
</comment>
<dbReference type="Pfam" id="PF00905">
    <property type="entry name" value="Transpeptidase"/>
    <property type="match status" value="1"/>
</dbReference>
<dbReference type="RefSeq" id="WP_117416651.1">
    <property type="nucleotide sequence ID" value="NZ_QOHO01000025.1"/>
</dbReference>
<feature type="domain" description="Peptidase M56" evidence="4">
    <location>
        <begin position="19"/>
        <end position="307"/>
    </location>
</feature>
<name>A0A3E2NEA4_9FIRM</name>
<dbReference type="InterPro" id="IPR001460">
    <property type="entry name" value="PCN-bd_Tpept"/>
</dbReference>
<dbReference type="SUPFAM" id="SSF56601">
    <property type="entry name" value="beta-lactamase/transpeptidase-like"/>
    <property type="match status" value="1"/>
</dbReference>
<dbReference type="AlphaFoldDB" id="A0A3E2NEA4"/>
<organism evidence="5 6">
    <name type="scientific">Lacrimispora amygdalina</name>
    <dbReference type="NCBI Taxonomy" id="253257"/>
    <lineage>
        <taxon>Bacteria</taxon>
        <taxon>Bacillati</taxon>
        <taxon>Bacillota</taxon>
        <taxon>Clostridia</taxon>
        <taxon>Lachnospirales</taxon>
        <taxon>Lachnospiraceae</taxon>
        <taxon>Lacrimispora</taxon>
    </lineage>
</organism>
<feature type="transmembrane region" description="Helical" evidence="2">
    <location>
        <begin position="43"/>
        <end position="63"/>
    </location>
</feature>
<dbReference type="GO" id="GO:0008658">
    <property type="term" value="F:penicillin binding"/>
    <property type="evidence" value="ECO:0007669"/>
    <property type="project" value="InterPro"/>
</dbReference>
<dbReference type="EMBL" id="QOHO01000025">
    <property type="protein sequence ID" value="RFZ79342.1"/>
    <property type="molecule type" value="Genomic_DNA"/>
</dbReference>
<comment type="caution">
    <text evidence="5">The sequence shown here is derived from an EMBL/GenBank/DDBJ whole genome shotgun (WGS) entry which is preliminary data.</text>
</comment>
<dbReference type="InterPro" id="IPR052173">
    <property type="entry name" value="Beta-lactam_resp_regulator"/>
</dbReference>
<proteinExistence type="inferred from homology"/>
<keyword evidence="2" id="KW-0812">Transmembrane</keyword>
<feature type="domain" description="Penicillin-binding protein transpeptidase" evidence="3">
    <location>
        <begin position="382"/>
        <end position="587"/>
    </location>
</feature>